<feature type="active site" description="Proton donor" evidence="3">
    <location>
        <position position="163"/>
    </location>
</feature>
<dbReference type="EMBL" id="UGOG01000001">
    <property type="protein sequence ID" value="STX62640.1"/>
    <property type="molecule type" value="Genomic_DNA"/>
</dbReference>
<dbReference type="PANTHER" id="PTHR12737:SF9">
    <property type="entry name" value="DIMETHYLARGININASE"/>
    <property type="match status" value="1"/>
</dbReference>
<dbReference type="OrthoDB" id="9790596at2"/>
<protein>
    <submittedName>
        <fullName evidence="5">NG,NG-dimethylarginine dimethylaminohydrolase</fullName>
        <ecNumber evidence="5">3.5.3.18</ecNumber>
    </submittedName>
</protein>
<reference evidence="5 7" key="2">
    <citation type="submission" date="2018-06" db="EMBL/GenBank/DDBJ databases">
        <authorList>
            <consortium name="Pathogen Informatics"/>
            <person name="Doyle S."/>
        </authorList>
    </citation>
    <scope>NUCLEOTIDE SEQUENCE [LARGE SCALE GENOMIC DNA]</scope>
    <source>
        <strain evidence="5 7">NCTC12239</strain>
    </source>
</reference>
<evidence type="ECO:0000313" key="5">
    <source>
        <dbReference type="EMBL" id="STX62640.1"/>
    </source>
</evidence>
<dbReference type="SUPFAM" id="SSF55909">
    <property type="entry name" value="Pentein"/>
    <property type="match status" value="1"/>
</dbReference>
<dbReference type="Pfam" id="PF19420">
    <property type="entry name" value="DDAH_eukar"/>
    <property type="match status" value="1"/>
</dbReference>
<dbReference type="GO" id="GO:0016597">
    <property type="term" value="F:amino acid binding"/>
    <property type="evidence" value="ECO:0007669"/>
    <property type="project" value="TreeGrafter"/>
</dbReference>
<dbReference type="EMBL" id="LNYN01000014">
    <property type="protein sequence ID" value="KTD35238.1"/>
    <property type="molecule type" value="Genomic_DNA"/>
</dbReference>
<dbReference type="PANTHER" id="PTHR12737">
    <property type="entry name" value="DIMETHYLARGININE DIMETHYLAMINOHYDROLASE"/>
    <property type="match status" value="1"/>
</dbReference>
<evidence type="ECO:0000313" key="6">
    <source>
        <dbReference type="Proteomes" id="UP000054985"/>
    </source>
</evidence>
<dbReference type="GO" id="GO:0006525">
    <property type="term" value="P:arginine metabolic process"/>
    <property type="evidence" value="ECO:0007669"/>
    <property type="project" value="TreeGrafter"/>
</dbReference>
<dbReference type="RefSeq" id="WP_028383474.1">
    <property type="nucleotide sequence ID" value="NZ_CAAAJG010000021.1"/>
</dbReference>
<dbReference type="AlphaFoldDB" id="A0A378JX80"/>
<dbReference type="Proteomes" id="UP000054985">
    <property type="component" value="Unassembled WGS sequence"/>
</dbReference>
<dbReference type="Gene3D" id="3.75.10.10">
    <property type="entry name" value="L-arginine/glycine Amidinotransferase, Chain A"/>
    <property type="match status" value="1"/>
</dbReference>
<dbReference type="InterPro" id="IPR033199">
    <property type="entry name" value="DDAH-like"/>
</dbReference>
<sequence>MFHNAIVRTPSASLIHGLTTSATLGVPDYELALIQHQNYINALAQCGLEVTALPPIDEFPDSCFVEDVALLTNQTAILTLPGAISRQGEVKAIEETINTFYKGNIVRIQSPGTIEAGDILNVNNHFYIGLSARTNQEGARQMIHELTERGYSASTIQLNEFLHLKTGVSYLDQGYLLVSGELVNHPSFNHLKQIIIDPDEAYAANCIMVNGTVLLAQGYPKTKKQISALGFPCIEIDVSEFKKIDGGLSCLSLRF</sequence>
<proteinExistence type="inferred from homology"/>
<dbReference type="GO" id="GO:0045429">
    <property type="term" value="P:positive regulation of nitric oxide biosynthetic process"/>
    <property type="evidence" value="ECO:0007669"/>
    <property type="project" value="TreeGrafter"/>
</dbReference>
<dbReference type="EC" id="3.5.3.18" evidence="5"/>
<dbReference type="STRING" id="39962.Lmor_0685"/>
<evidence type="ECO:0000256" key="1">
    <source>
        <dbReference type="ARBA" id="ARBA00008532"/>
    </source>
</evidence>
<comment type="similarity">
    <text evidence="1">Belongs to the DDAH family.</text>
</comment>
<keyword evidence="6" id="KW-1185">Reference proteome</keyword>
<evidence type="ECO:0000313" key="4">
    <source>
        <dbReference type="EMBL" id="KTD35238.1"/>
    </source>
</evidence>
<evidence type="ECO:0000256" key="3">
    <source>
        <dbReference type="PIRSR" id="PIRSR633199-1"/>
    </source>
</evidence>
<evidence type="ECO:0000256" key="2">
    <source>
        <dbReference type="ARBA" id="ARBA00022801"/>
    </source>
</evidence>
<dbReference type="GO" id="GO:0000052">
    <property type="term" value="P:citrulline metabolic process"/>
    <property type="evidence" value="ECO:0007669"/>
    <property type="project" value="TreeGrafter"/>
</dbReference>
<name>A0A378JX80_9GAMM</name>
<dbReference type="GO" id="GO:0016403">
    <property type="term" value="F:dimethylargininase activity"/>
    <property type="evidence" value="ECO:0007669"/>
    <property type="project" value="UniProtKB-EC"/>
</dbReference>
<organism evidence="5 7">
    <name type="scientific">Legionella moravica</name>
    <dbReference type="NCBI Taxonomy" id="39962"/>
    <lineage>
        <taxon>Bacteria</taxon>
        <taxon>Pseudomonadati</taxon>
        <taxon>Pseudomonadota</taxon>
        <taxon>Gammaproteobacteria</taxon>
        <taxon>Legionellales</taxon>
        <taxon>Legionellaceae</taxon>
        <taxon>Legionella</taxon>
    </lineage>
</organism>
<accession>A0A378JX80</accession>
<feature type="active site" description="Nucleophile" evidence="3">
    <location>
        <position position="250"/>
    </location>
</feature>
<gene>
    <name evidence="4" type="ORF">Lmor_0685</name>
    <name evidence="5" type="ORF">NCTC12239_01577</name>
</gene>
<reference evidence="4 6" key="1">
    <citation type="submission" date="2015-11" db="EMBL/GenBank/DDBJ databases">
        <title>Genomic analysis of 38 Legionella species identifies large and diverse effector repertoires.</title>
        <authorList>
            <person name="Burstein D."/>
            <person name="Amaro F."/>
            <person name="Zusman T."/>
            <person name="Lifshitz Z."/>
            <person name="Cohen O."/>
            <person name="Gilbert J.A."/>
            <person name="Pupko T."/>
            <person name="Shuman H.A."/>
            <person name="Segal G."/>
        </authorList>
    </citation>
    <scope>NUCLEOTIDE SEQUENCE [LARGE SCALE GENOMIC DNA]</scope>
    <source>
        <strain evidence="4 6">ATCC 43877</strain>
    </source>
</reference>
<keyword evidence="2 5" id="KW-0378">Hydrolase</keyword>
<dbReference type="Proteomes" id="UP000254040">
    <property type="component" value="Unassembled WGS sequence"/>
</dbReference>
<evidence type="ECO:0000313" key="7">
    <source>
        <dbReference type="Proteomes" id="UP000254040"/>
    </source>
</evidence>